<keyword evidence="2" id="KW-1185">Reference proteome</keyword>
<proteinExistence type="predicted"/>
<dbReference type="Proteomes" id="UP001243009">
    <property type="component" value="Unassembled WGS sequence"/>
</dbReference>
<protein>
    <recommendedName>
        <fullName evidence="3">KTSC domain-containing protein</fullName>
    </recommendedName>
</protein>
<organism evidence="1 2">
    <name type="scientific">Paracraurococcus lichenis</name>
    <dbReference type="NCBI Taxonomy" id="3064888"/>
    <lineage>
        <taxon>Bacteria</taxon>
        <taxon>Pseudomonadati</taxon>
        <taxon>Pseudomonadota</taxon>
        <taxon>Alphaproteobacteria</taxon>
        <taxon>Acetobacterales</taxon>
        <taxon>Roseomonadaceae</taxon>
        <taxon>Paracraurococcus</taxon>
    </lineage>
</organism>
<sequence>MENPEVMIHVRFAPNGTVMEIGERPQTVAPQAWFDLLSEKASDSYRTYAGGRGSFSLPRAAVDALKGAAAA</sequence>
<dbReference type="EMBL" id="JAUTWS010000009">
    <property type="protein sequence ID" value="MDO9708907.1"/>
    <property type="molecule type" value="Genomic_DNA"/>
</dbReference>
<dbReference type="RefSeq" id="WP_305103774.1">
    <property type="nucleotide sequence ID" value="NZ_JAUTWS010000009.1"/>
</dbReference>
<comment type="caution">
    <text evidence="1">The sequence shown here is derived from an EMBL/GenBank/DDBJ whole genome shotgun (WGS) entry which is preliminary data.</text>
</comment>
<evidence type="ECO:0000313" key="2">
    <source>
        <dbReference type="Proteomes" id="UP001243009"/>
    </source>
</evidence>
<gene>
    <name evidence="1" type="ORF">Q7A36_11190</name>
</gene>
<evidence type="ECO:0008006" key="3">
    <source>
        <dbReference type="Google" id="ProtNLM"/>
    </source>
</evidence>
<evidence type="ECO:0000313" key="1">
    <source>
        <dbReference type="EMBL" id="MDO9708907.1"/>
    </source>
</evidence>
<name>A0ABT9DYD0_9PROT</name>
<reference evidence="1 2" key="1">
    <citation type="submission" date="2023-08" db="EMBL/GenBank/DDBJ databases">
        <title>The draft genome sequence of Paracraurococcus sp. LOR1-02.</title>
        <authorList>
            <person name="Kingkaew E."/>
            <person name="Tanasupawat S."/>
        </authorList>
    </citation>
    <scope>NUCLEOTIDE SEQUENCE [LARGE SCALE GENOMIC DNA]</scope>
    <source>
        <strain evidence="1 2">LOR1-02</strain>
    </source>
</reference>
<accession>A0ABT9DYD0</accession>